<dbReference type="InterPro" id="IPR019303">
    <property type="entry name" value="vWA_TerF_C"/>
</dbReference>
<evidence type="ECO:0000259" key="1">
    <source>
        <dbReference type="Pfam" id="PF10138"/>
    </source>
</evidence>
<dbReference type="RefSeq" id="WP_317545140.1">
    <property type="nucleotide sequence ID" value="NZ_JAWLKB010000021.1"/>
</dbReference>
<dbReference type="EMBL" id="JAWLKB010000021">
    <property type="protein sequence ID" value="MDV6270617.1"/>
    <property type="molecule type" value="Genomic_DNA"/>
</dbReference>
<name>A0ABU4C2B2_RHOGO</name>
<proteinExistence type="predicted"/>
<organism evidence="2 3">
    <name type="scientific">Rhodococcus globerulus</name>
    <dbReference type="NCBI Taxonomy" id="33008"/>
    <lineage>
        <taxon>Bacteria</taxon>
        <taxon>Bacillati</taxon>
        <taxon>Actinomycetota</taxon>
        <taxon>Actinomycetes</taxon>
        <taxon>Mycobacteriales</taxon>
        <taxon>Nocardiaceae</taxon>
        <taxon>Rhodococcus</taxon>
    </lineage>
</organism>
<comment type="caution">
    <text evidence="2">The sequence shown here is derived from an EMBL/GenBank/DDBJ whole genome shotgun (WGS) entry which is preliminary data.</text>
</comment>
<accession>A0ABU4C2B2</accession>
<feature type="domain" description="vWA found in TerF C terminus" evidence="1">
    <location>
        <begin position="2"/>
        <end position="121"/>
    </location>
</feature>
<protein>
    <submittedName>
        <fullName evidence="2">VWA domain-containing protein</fullName>
    </submittedName>
</protein>
<sequence>MHGVNNEIPIMEEIIRSLHKGASEPTLVRFFTDCEFHEKMKVTTLMGQVADLLAFWQFVGVGVGKANYGVIEKLDTMFCRTVDNAGFFAVDSVDTVRDGELYERLLGGYPDWLKAARTAHVLSWAISWWKALLVQARRSLTPRWLGVDRARVGRCNGGDRILL</sequence>
<keyword evidence="3" id="KW-1185">Reference proteome</keyword>
<evidence type="ECO:0000313" key="2">
    <source>
        <dbReference type="EMBL" id="MDV6270617.1"/>
    </source>
</evidence>
<gene>
    <name evidence="2" type="ORF">R3Q16_28700</name>
</gene>
<evidence type="ECO:0000313" key="3">
    <source>
        <dbReference type="Proteomes" id="UP001185927"/>
    </source>
</evidence>
<dbReference type="Pfam" id="PF10138">
    <property type="entry name" value="vWA-TerF-like"/>
    <property type="match status" value="1"/>
</dbReference>
<dbReference type="Proteomes" id="UP001185927">
    <property type="component" value="Unassembled WGS sequence"/>
</dbReference>
<reference evidence="2 3" key="1">
    <citation type="submission" date="2023-10" db="EMBL/GenBank/DDBJ databases">
        <title>Development of a sustainable strategy for remediation of hydrocarbon-contaminated territories based on the waste exchange concept.</title>
        <authorList>
            <person name="Krivoruchko A."/>
        </authorList>
    </citation>
    <scope>NUCLEOTIDE SEQUENCE [LARGE SCALE GENOMIC DNA]</scope>
    <source>
        <strain evidence="2 3">IEGM 1203</strain>
    </source>
</reference>